<keyword evidence="9 21" id="KW-0378">Hydrolase</keyword>
<evidence type="ECO:0000256" key="17">
    <source>
        <dbReference type="ARBA" id="ARBA00023128"/>
    </source>
</evidence>
<evidence type="ECO:0000256" key="14">
    <source>
        <dbReference type="ARBA" id="ARBA00022990"/>
    </source>
</evidence>
<evidence type="ECO:0000256" key="21">
    <source>
        <dbReference type="RuleBase" id="RU003435"/>
    </source>
</evidence>
<comment type="subcellular location">
    <subcellularLocation>
        <location evidence="2">Mitochondrion matrix</location>
    </subcellularLocation>
</comment>
<keyword evidence="10 21" id="KW-0862">Zinc</keyword>
<keyword evidence="17" id="KW-0496">Mitochondrion</keyword>
<dbReference type="Proteomes" id="UP001239994">
    <property type="component" value="Unassembled WGS sequence"/>
</dbReference>
<evidence type="ECO:0000256" key="12">
    <source>
        <dbReference type="ARBA" id="ARBA00022842"/>
    </source>
</evidence>
<dbReference type="Gene3D" id="1.10.1370.10">
    <property type="entry name" value="Neurolysin, domain 3"/>
    <property type="match status" value="1"/>
</dbReference>
<evidence type="ECO:0000256" key="6">
    <source>
        <dbReference type="ARBA" id="ARBA00018046"/>
    </source>
</evidence>
<evidence type="ECO:0000256" key="10">
    <source>
        <dbReference type="ARBA" id="ARBA00022833"/>
    </source>
</evidence>
<evidence type="ECO:0000256" key="20">
    <source>
        <dbReference type="ARBA" id="ARBA00059424"/>
    </source>
</evidence>
<dbReference type="Gene3D" id="1.10.390.30">
    <property type="entry name" value="Peptidase M60, enhancin-like domain 3"/>
    <property type="match status" value="1"/>
</dbReference>
<evidence type="ECO:0000256" key="1">
    <source>
        <dbReference type="ARBA" id="ARBA00000436"/>
    </source>
</evidence>
<dbReference type="InterPro" id="IPR051244">
    <property type="entry name" value="TCAF"/>
</dbReference>
<evidence type="ECO:0000256" key="5">
    <source>
        <dbReference type="ARBA" id="ARBA00012441"/>
    </source>
</evidence>
<accession>A0AAD9DL04</accession>
<dbReference type="GO" id="GO:0046872">
    <property type="term" value="F:metal ion binding"/>
    <property type="evidence" value="ECO:0007669"/>
    <property type="project" value="UniProtKB-UniRule"/>
</dbReference>
<feature type="domain" description="Peptidase M60" evidence="22">
    <location>
        <begin position="547"/>
        <end position="846"/>
    </location>
</feature>
<dbReference type="GO" id="GO:0090314">
    <property type="term" value="P:positive regulation of protein targeting to membrane"/>
    <property type="evidence" value="ECO:0007669"/>
    <property type="project" value="TreeGrafter"/>
</dbReference>
<proteinExistence type="inferred from homology"/>
<feature type="non-terminal residue" evidence="23">
    <location>
        <position position="1"/>
    </location>
</feature>
<reference evidence="23" key="1">
    <citation type="submission" date="2023-03" db="EMBL/GenBank/DDBJ databases">
        <title>Electrophorus voltai genome.</title>
        <authorList>
            <person name="Bian C."/>
        </authorList>
    </citation>
    <scope>NUCLEOTIDE SEQUENCE</scope>
    <source>
        <strain evidence="23">CB-2022</strain>
        <tissue evidence="23">Muscle</tissue>
    </source>
</reference>
<dbReference type="EMBL" id="JAROKS010000025">
    <property type="protein sequence ID" value="KAK1786405.1"/>
    <property type="molecule type" value="Genomic_DNA"/>
</dbReference>
<dbReference type="Gene3D" id="1.10.1370.40">
    <property type="match status" value="1"/>
</dbReference>
<dbReference type="SMART" id="SM01276">
    <property type="entry name" value="M60-like"/>
    <property type="match status" value="1"/>
</dbReference>
<evidence type="ECO:0000256" key="7">
    <source>
        <dbReference type="ARBA" id="ARBA00022670"/>
    </source>
</evidence>
<sequence length="1637" mass="183988">TTMHRFKNERMSDYFQLMSGLQELDFQGKAVPSDLVLIGNHSFPLSMNTRGQVLMAASRYGQGRIVVLGHEKFLTHFPGLVENALVWLMPSNGNSNTVGIHKSLSSLVENLSYCSLKTKTGDFQSDFAVYVSDAYSVDECVKDMVAFLKAGGGLLIAGQAWGWAKDHPEENTLLSFPGNKVCSVAGIYFSEHMGELGKFPVPTQIPANWLSVSIGKDFRHDLRVLLEGVSEFDIQGGALPSEVMVHGPLAFPIGLTPDGRAFIAGAYYGQGKVIVASHEGYFGRDSLSTFLINAVRWLDEGRNGVIGILPQFQYIHRILSESGLKCEFTGFREDLSVFVCTSYSDAQCQEIQEYVAEGSGLLIGGHAWYWAQSNPHRNVMTEYPGNIILSKMGLSLMGNTLKPAVYKAQEVPKHGKSTTYHFRNLLKRFASHVISGQQLTQHEQECLDKLRHDCANYLQMQAHNNASYTSTVALITDMLKQTGVPQASHAYPVESAKDKLMLHMSTEVYKVCPNPDELLPIIISNIPKLPVVSNARVCISANTADCEEWISTGLYLSPGMRTYVAVPKEIMGKGWKLQIGCQTDYLGNANSLRRAPVVHERFPLEEQMPLVWNLWGGLIYLIAPPYTKVEAVEVVLQEAVRAPYYKSGETSVADWVNSICAAPAPWAELEFENVVITLQSDAIRQLDRPDKVAELWDSIMRGVADLAAIPPKLPRKERFVADIQISCGFMHAGYPIMIHSYTAPEMLNVDAARKSGLWGFVHELGHNQQRGVWEFPPNTTECTCNLWSVYVHEVVLGIDRAQAHENMCADRRQARAQSYATNGRQLKQWGMWTALETYMQLQDAFGWDAFKTLFAAYHNMNNVPGDNDGKMNLYAETFSSVVNKNLAPFFKAWGWPIQIVVNDRGAAHLRRSTMAARKPLLGGSKALEEGHHVVSCWSCLQLQPRQETGPAPASRGGSRPYLLRGFVWSQGLFGVPELSSTEGFERVQRRALLEAEQLVAKACRTAPGASTVEVFDKLSDTLCRVADLADFIKVAHPDPEYREAGEKTCIKIGTAVEKLNTNVELCRSLKNLLDNQEVMDQLDPETRRVAELFMFDFEISGIHLDEEQRKEAVDLNVKLLDLNNQFLMGCHMPNRIDGRALPTHIHHHFTSEGNYLQIGGLHADSPDDVVSPTSRLCLSFQVREVAYRIFLYPNRDLMDILDQLLSCRNKLARLVGYESYAHRALRGTMAKNPDNVMNFLQLLTDKLKDRTEKDFKMMKDMKCKLNPRNPDLMPWDHSYLSGVIRAERFNIEPSLYSPYFSLGSCMDGLNALFTQLYGVSLLAEQPSAGEVWSEDVRKLAVVHETEGLLGYIYCDFFIRPDKPHQRASVQDCHFTVRGGRMQDDGRYQLPVVALMLSLPRPGRDAPTLLTPAMMENLFHEMGHAMHSMLGRTRYQHVTGTRCATDFAEVPSILMEYFATDYRVISQFARDYQTGQPLPQSMVTRLCESKKVCGAADTQLQVFYAALDQAYHGKPQSRSTTDILIDLQQKYYGLPCVPNTAWHLRFSHLVGYGAKYYSYLMSRAVASMVWRQCFQKDPLNRDTGERYRREMLAHGGGREPMQMVEDMLQKKPSMEDFVDALVSEMDPDFESIIMDSEN</sequence>
<keyword evidence="12" id="KW-0460">Magnesium</keyword>
<evidence type="ECO:0000256" key="13">
    <source>
        <dbReference type="ARBA" id="ARBA00022946"/>
    </source>
</evidence>
<dbReference type="Pfam" id="PF01432">
    <property type="entry name" value="Peptidase_M3"/>
    <property type="match status" value="1"/>
</dbReference>
<keyword evidence="14" id="KW-0007">Acetylation</keyword>
<organism evidence="23 24">
    <name type="scientific">Electrophorus voltai</name>
    <dbReference type="NCBI Taxonomy" id="2609070"/>
    <lineage>
        <taxon>Eukaryota</taxon>
        <taxon>Metazoa</taxon>
        <taxon>Chordata</taxon>
        <taxon>Craniata</taxon>
        <taxon>Vertebrata</taxon>
        <taxon>Euteleostomi</taxon>
        <taxon>Actinopterygii</taxon>
        <taxon>Neopterygii</taxon>
        <taxon>Teleostei</taxon>
        <taxon>Ostariophysi</taxon>
        <taxon>Gymnotiformes</taxon>
        <taxon>Gymnotoidei</taxon>
        <taxon>Gymnotidae</taxon>
        <taxon>Electrophorus</taxon>
    </lineage>
</organism>
<keyword evidence="11" id="KW-0106">Calcium</keyword>
<evidence type="ECO:0000256" key="11">
    <source>
        <dbReference type="ARBA" id="ARBA00022837"/>
    </source>
</evidence>
<name>A0AAD9DL04_9TELE</name>
<evidence type="ECO:0000259" key="22">
    <source>
        <dbReference type="PROSITE" id="PS51723"/>
    </source>
</evidence>
<evidence type="ECO:0000256" key="9">
    <source>
        <dbReference type="ARBA" id="ARBA00022801"/>
    </source>
</evidence>
<keyword evidence="13" id="KW-0809">Transit peptide</keyword>
<dbReference type="Gene3D" id="3.40.390.80">
    <property type="entry name" value="Peptidase M60, enhancin-like domain 2"/>
    <property type="match status" value="1"/>
</dbReference>
<comment type="catalytic activity">
    <reaction evidence="1">
        <text>Release of an N-terminal octapeptide as second stage of processing of some proteins imported into the mitochondrion.</text>
        <dbReference type="EC" id="3.4.24.59"/>
    </reaction>
</comment>
<evidence type="ECO:0000313" key="24">
    <source>
        <dbReference type="Proteomes" id="UP001239994"/>
    </source>
</evidence>
<dbReference type="GO" id="GO:0005886">
    <property type="term" value="C:plasma membrane"/>
    <property type="evidence" value="ECO:0007669"/>
    <property type="project" value="TreeGrafter"/>
</dbReference>
<keyword evidence="16 21" id="KW-0482">Metalloprotease</keyword>
<dbReference type="CDD" id="cd06457">
    <property type="entry name" value="M3A_MIP"/>
    <property type="match status" value="1"/>
</dbReference>
<dbReference type="GO" id="GO:0004222">
    <property type="term" value="F:metalloendopeptidase activity"/>
    <property type="evidence" value="ECO:0007669"/>
    <property type="project" value="UniProtKB-EC"/>
</dbReference>
<evidence type="ECO:0000256" key="2">
    <source>
        <dbReference type="ARBA" id="ARBA00004305"/>
    </source>
</evidence>
<evidence type="ECO:0000256" key="18">
    <source>
        <dbReference type="ARBA" id="ARBA00023211"/>
    </source>
</evidence>
<comment type="cofactor">
    <cofactor evidence="21">
        <name>Zn(2+)</name>
        <dbReference type="ChEBI" id="CHEBI:29105"/>
    </cofactor>
    <text evidence="21">Binds 1 zinc ion.</text>
</comment>
<evidence type="ECO:0000256" key="3">
    <source>
        <dbReference type="ARBA" id="ARBA00006040"/>
    </source>
</evidence>
<keyword evidence="18" id="KW-0464">Manganese</keyword>
<keyword evidence="24" id="KW-1185">Reference proteome</keyword>
<protein>
    <recommendedName>
        <fullName evidence="6">Mitochondrial intermediate peptidase</fullName>
        <ecNumber evidence="5">3.4.24.59</ecNumber>
    </recommendedName>
</protein>
<gene>
    <name evidence="23" type="ORF">P4O66_018098</name>
</gene>
<keyword evidence="8 21" id="KW-0479">Metal-binding</keyword>
<evidence type="ECO:0000256" key="15">
    <source>
        <dbReference type="ARBA" id="ARBA00023004"/>
    </source>
</evidence>
<keyword evidence="15" id="KW-0408">Iron</keyword>
<dbReference type="GO" id="GO:0006508">
    <property type="term" value="P:proteolysis"/>
    <property type="evidence" value="ECO:0007669"/>
    <property type="project" value="UniProtKB-KW"/>
</dbReference>
<dbReference type="PANTHER" id="PTHR15730:SF5">
    <property type="entry name" value="SI:CH211-210B2.2-RELATED"/>
    <property type="match status" value="1"/>
</dbReference>
<dbReference type="InterPro" id="IPR035423">
    <property type="entry name" value="M60-like_N"/>
</dbReference>
<comment type="subunit">
    <text evidence="4">Monomer.</text>
</comment>
<dbReference type="InterPro" id="IPR024079">
    <property type="entry name" value="MetalloPept_cat_dom_sf"/>
</dbReference>
<dbReference type="InterPro" id="IPR001567">
    <property type="entry name" value="Pept_M3A_M3B_dom"/>
</dbReference>
<dbReference type="SUPFAM" id="SSF55486">
    <property type="entry name" value="Metalloproteases ('zincins'), catalytic domain"/>
    <property type="match status" value="1"/>
</dbReference>
<comment type="caution">
    <text evidence="23">The sequence shown here is derived from an EMBL/GenBank/DDBJ whole genome shotgun (WGS) entry which is preliminary data.</text>
</comment>
<evidence type="ECO:0000256" key="8">
    <source>
        <dbReference type="ARBA" id="ARBA00022723"/>
    </source>
</evidence>
<dbReference type="InterPro" id="IPR031161">
    <property type="entry name" value="Peptidase_M60_dom"/>
</dbReference>
<dbReference type="Pfam" id="PF17291">
    <property type="entry name" value="M60-like_N"/>
    <property type="match status" value="1"/>
</dbReference>
<keyword evidence="19" id="KW-0170">Cobalt</keyword>
<dbReference type="EC" id="3.4.24.59" evidence="5"/>
<evidence type="ECO:0000256" key="4">
    <source>
        <dbReference type="ARBA" id="ARBA00011245"/>
    </source>
</evidence>
<dbReference type="Pfam" id="PF13402">
    <property type="entry name" value="Peptidase_M60"/>
    <property type="match status" value="1"/>
</dbReference>
<dbReference type="FunFam" id="3.40.390.10:FF:000013">
    <property type="entry name" value="Mitochondrial intermediate peptidase"/>
    <property type="match status" value="1"/>
</dbReference>
<dbReference type="GO" id="GO:0005759">
    <property type="term" value="C:mitochondrial matrix"/>
    <property type="evidence" value="ECO:0007669"/>
    <property type="project" value="UniProtKB-SubCell"/>
</dbReference>
<comment type="function">
    <text evidence="20">Cleaves proteins, imported into the mitochondrion, to their mature size.</text>
</comment>
<evidence type="ECO:0000256" key="19">
    <source>
        <dbReference type="ARBA" id="ARBA00023285"/>
    </source>
</evidence>
<dbReference type="FunFam" id="1.10.1370.10:FF:000026">
    <property type="entry name" value="Si:ch73-1a9.4"/>
    <property type="match status" value="1"/>
</dbReference>
<dbReference type="InterPro" id="IPR024077">
    <property type="entry name" value="Neurolysin/TOP_dom2"/>
</dbReference>
<dbReference type="GO" id="GO:0044325">
    <property type="term" value="F:transmembrane transporter binding"/>
    <property type="evidence" value="ECO:0007669"/>
    <property type="project" value="TreeGrafter"/>
</dbReference>
<dbReference type="InterPro" id="IPR033851">
    <property type="entry name" value="M3A_MIP"/>
</dbReference>
<keyword evidence="7 21" id="KW-0645">Protease</keyword>
<dbReference type="Gene3D" id="3.40.390.10">
    <property type="entry name" value="Collagenase (Catalytic Domain)"/>
    <property type="match status" value="1"/>
</dbReference>
<comment type="similarity">
    <text evidence="3 21">Belongs to the peptidase M3 family.</text>
</comment>
<evidence type="ECO:0000256" key="16">
    <source>
        <dbReference type="ARBA" id="ARBA00023049"/>
    </source>
</evidence>
<dbReference type="PANTHER" id="PTHR15730">
    <property type="entry name" value="EXPERIMENTAL AUTOIMMUNE PROSTATITIS ANTIGEN 2-RELATED"/>
    <property type="match status" value="1"/>
</dbReference>
<evidence type="ECO:0000313" key="23">
    <source>
        <dbReference type="EMBL" id="KAK1786405.1"/>
    </source>
</evidence>
<dbReference type="PROSITE" id="PS51723">
    <property type="entry name" value="PEPTIDASE_M60"/>
    <property type="match status" value="1"/>
</dbReference>
<dbReference type="InterPro" id="IPR042279">
    <property type="entry name" value="Pep_M60_3"/>
</dbReference>
<dbReference type="FunFam" id="3.40.390.80:FF:000001">
    <property type="entry name" value="TRPM8 channel-associated factor 1"/>
    <property type="match status" value="1"/>
</dbReference>